<dbReference type="Proteomes" id="UP000217935">
    <property type="component" value="Chromosome"/>
</dbReference>
<sequence length="212" mass="23922">MHMGTVVGSYLGLKVGDVVESVSDDRALFHPGAKRWYALLCRPQQEVQAERWLAARGVYAFHPVTRRKSKVRGVEREYDRRYLPGYVFARFGGDPICHRVLAAPFLHGALTLTNGEWGVLGPKRLASLHEMRVRDERREADQEERARRALQARRVRVGAEAMFRAGPFVGHHCEVVEITSKGGVKVRFRLFSHDALVEARGCDLVGLGQKGY</sequence>
<dbReference type="Gene3D" id="3.30.70.940">
    <property type="entry name" value="NusG, N-terminal domain"/>
    <property type="match status" value="1"/>
</dbReference>
<accession>A0A291GBU3</accession>
<evidence type="ECO:0000313" key="4">
    <source>
        <dbReference type="Proteomes" id="UP000217935"/>
    </source>
</evidence>
<keyword evidence="1" id="KW-0804">Transcription</keyword>
<dbReference type="EMBL" id="CP022196">
    <property type="protein sequence ID" value="ATG47608.1"/>
    <property type="molecule type" value="Genomic_DNA"/>
</dbReference>
<gene>
    <name evidence="3" type="ORF">CEW89_08480</name>
</gene>
<dbReference type="InterPro" id="IPR006645">
    <property type="entry name" value="NGN-like_dom"/>
</dbReference>
<feature type="domain" description="NusG-like N-terminal" evidence="2">
    <location>
        <begin position="34"/>
        <end position="92"/>
    </location>
</feature>
<organism evidence="3 4">
    <name type="scientific">Celeribacter ethanolicus</name>
    <dbReference type="NCBI Taxonomy" id="1758178"/>
    <lineage>
        <taxon>Bacteria</taxon>
        <taxon>Pseudomonadati</taxon>
        <taxon>Pseudomonadota</taxon>
        <taxon>Alphaproteobacteria</taxon>
        <taxon>Rhodobacterales</taxon>
        <taxon>Roseobacteraceae</taxon>
        <taxon>Celeribacter</taxon>
    </lineage>
</organism>
<dbReference type="AlphaFoldDB" id="A0A291GBU3"/>
<dbReference type="KEGG" id="ceh:CEW89_08480"/>
<name>A0A291GBU3_9RHOB</name>
<dbReference type="InterPro" id="IPR036735">
    <property type="entry name" value="NGN_dom_sf"/>
</dbReference>
<evidence type="ECO:0000256" key="1">
    <source>
        <dbReference type="ARBA" id="ARBA00023163"/>
    </source>
</evidence>
<proteinExistence type="predicted"/>
<evidence type="ECO:0000259" key="2">
    <source>
        <dbReference type="Pfam" id="PF02357"/>
    </source>
</evidence>
<protein>
    <recommendedName>
        <fullName evidence="2">NusG-like N-terminal domain-containing protein</fullName>
    </recommendedName>
</protein>
<reference evidence="3 4" key="1">
    <citation type="submission" date="2017-06" db="EMBL/GenBank/DDBJ databases">
        <title>Celeribacter sp. TSPH2 complete genome sequence.</title>
        <authorList>
            <person name="Woo J.-H."/>
            <person name="Kim H.-S."/>
        </authorList>
    </citation>
    <scope>NUCLEOTIDE SEQUENCE [LARGE SCALE GENOMIC DNA]</scope>
    <source>
        <strain evidence="3 4">TSPH2</strain>
    </source>
</reference>
<keyword evidence="4" id="KW-1185">Reference proteome</keyword>
<dbReference type="GO" id="GO:0006354">
    <property type="term" value="P:DNA-templated transcription elongation"/>
    <property type="evidence" value="ECO:0007669"/>
    <property type="project" value="InterPro"/>
</dbReference>
<dbReference type="SUPFAM" id="SSF82679">
    <property type="entry name" value="N-utilization substance G protein NusG, N-terminal domain"/>
    <property type="match status" value="1"/>
</dbReference>
<dbReference type="Pfam" id="PF02357">
    <property type="entry name" value="NusG"/>
    <property type="match status" value="1"/>
</dbReference>
<evidence type="ECO:0000313" key="3">
    <source>
        <dbReference type="EMBL" id="ATG47608.1"/>
    </source>
</evidence>